<sequence>MTLLIVTPMYNEVDNVAGLLECLKAQRFRDFDWVVVDDGSTDGTADRLAQLDTDKFATILSKKNDGGLLSGSEFRSWRFGVERALPQKPYSHVMKLDADARLAPDYLERIVPLASGRVGIAGGVIATRGMAEQKFHVPGAVKLYTIDAYRATESLATAHGFDAIDEIAVSYHTGLETRVDTGAHFELTRAIGASAGEIQGRYRNGRTSRWIGYDFTYFLVHCARYIARRPYVIGALALLWGYLTAGPGPFAPELKKAHARMQREKLGRAIRNPLGFWREAYKV</sequence>
<organism evidence="2 3">
    <name type="scientific">Mycolicibacterium aichiense</name>
    <dbReference type="NCBI Taxonomy" id="1799"/>
    <lineage>
        <taxon>Bacteria</taxon>
        <taxon>Bacillati</taxon>
        <taxon>Actinomycetota</taxon>
        <taxon>Actinomycetes</taxon>
        <taxon>Mycobacteriales</taxon>
        <taxon>Mycobacteriaceae</taxon>
        <taxon>Mycolicibacterium</taxon>
    </lineage>
</organism>
<evidence type="ECO:0000313" key="2">
    <source>
        <dbReference type="EMBL" id="BBX10225.1"/>
    </source>
</evidence>
<protein>
    <recommendedName>
        <fullName evidence="1">Glycosyltransferase 2-like domain-containing protein</fullName>
    </recommendedName>
</protein>
<dbReference type="SUPFAM" id="SSF53448">
    <property type="entry name" value="Nucleotide-diphospho-sugar transferases"/>
    <property type="match status" value="1"/>
</dbReference>
<dbReference type="PANTHER" id="PTHR43685">
    <property type="entry name" value="GLYCOSYLTRANSFERASE"/>
    <property type="match status" value="1"/>
</dbReference>
<dbReference type="AlphaFoldDB" id="A0AAD1HS36"/>
<dbReference type="CDD" id="cd00761">
    <property type="entry name" value="Glyco_tranf_GTA_type"/>
    <property type="match status" value="1"/>
</dbReference>
<dbReference type="Proteomes" id="UP000467327">
    <property type="component" value="Chromosome"/>
</dbReference>
<name>A0AAD1HS36_9MYCO</name>
<reference evidence="2 3" key="1">
    <citation type="journal article" date="2019" name="Emerg. Microbes Infect.">
        <title>Comprehensive subspecies identification of 175 nontuberculous mycobacteria species based on 7547 genomic profiles.</title>
        <authorList>
            <person name="Matsumoto Y."/>
            <person name="Kinjo T."/>
            <person name="Motooka D."/>
            <person name="Nabeya D."/>
            <person name="Jung N."/>
            <person name="Uechi K."/>
            <person name="Horii T."/>
            <person name="Iida T."/>
            <person name="Fujita J."/>
            <person name="Nakamura S."/>
        </authorList>
    </citation>
    <scope>NUCLEOTIDE SEQUENCE [LARGE SCALE GENOMIC DNA]</scope>
    <source>
        <strain evidence="2 3">JCM 6376</strain>
    </source>
</reference>
<dbReference type="InterPro" id="IPR001173">
    <property type="entry name" value="Glyco_trans_2-like"/>
</dbReference>
<accession>A0AAD1HS36</accession>
<gene>
    <name evidence="2" type="ORF">MAIC_50280</name>
</gene>
<keyword evidence="3" id="KW-1185">Reference proteome</keyword>
<dbReference type="Gene3D" id="3.90.550.10">
    <property type="entry name" value="Spore Coat Polysaccharide Biosynthesis Protein SpsA, Chain A"/>
    <property type="match status" value="1"/>
</dbReference>
<dbReference type="InterPro" id="IPR050834">
    <property type="entry name" value="Glycosyltransf_2"/>
</dbReference>
<evidence type="ECO:0000313" key="3">
    <source>
        <dbReference type="Proteomes" id="UP000467327"/>
    </source>
</evidence>
<dbReference type="KEGG" id="maic:MAIC_50280"/>
<dbReference type="Pfam" id="PF00535">
    <property type="entry name" value="Glycos_transf_2"/>
    <property type="match status" value="1"/>
</dbReference>
<dbReference type="EMBL" id="AP022561">
    <property type="protein sequence ID" value="BBX10225.1"/>
    <property type="molecule type" value="Genomic_DNA"/>
</dbReference>
<dbReference type="InterPro" id="IPR029044">
    <property type="entry name" value="Nucleotide-diphossugar_trans"/>
</dbReference>
<evidence type="ECO:0000259" key="1">
    <source>
        <dbReference type="Pfam" id="PF00535"/>
    </source>
</evidence>
<dbReference type="PANTHER" id="PTHR43685:SF2">
    <property type="entry name" value="GLYCOSYLTRANSFERASE 2-LIKE DOMAIN-CONTAINING PROTEIN"/>
    <property type="match status" value="1"/>
</dbReference>
<proteinExistence type="predicted"/>
<feature type="domain" description="Glycosyltransferase 2-like" evidence="1">
    <location>
        <begin position="5"/>
        <end position="138"/>
    </location>
</feature>